<keyword evidence="4" id="KW-1185">Reference proteome</keyword>
<dbReference type="CDD" id="cd00198">
    <property type="entry name" value="vWFA"/>
    <property type="match status" value="1"/>
</dbReference>
<dbReference type="InterPro" id="IPR002035">
    <property type="entry name" value="VWF_A"/>
</dbReference>
<dbReference type="Pfam" id="PF05762">
    <property type="entry name" value="VWA_CoxE"/>
    <property type="match status" value="1"/>
</dbReference>
<feature type="region of interest" description="Disordered" evidence="1">
    <location>
        <begin position="194"/>
        <end position="213"/>
    </location>
</feature>
<reference evidence="3 4" key="1">
    <citation type="submission" date="2019-07" db="EMBL/GenBank/DDBJ databases">
        <title>Deinococcus detaillus sp. nov., isolated from humus soil in Antarctica.</title>
        <authorList>
            <person name="Zhang K."/>
        </authorList>
    </citation>
    <scope>NUCLEOTIDE SEQUENCE [LARGE SCALE GENOMIC DNA]</scope>
    <source>
        <strain evidence="3 4">H1</strain>
    </source>
</reference>
<evidence type="ECO:0000259" key="2">
    <source>
        <dbReference type="SMART" id="SM00327"/>
    </source>
</evidence>
<dbReference type="EMBL" id="VKDB01000008">
    <property type="protein sequence ID" value="TSA85631.1"/>
    <property type="molecule type" value="Genomic_DNA"/>
</dbReference>
<dbReference type="SMART" id="SM00327">
    <property type="entry name" value="VWA"/>
    <property type="match status" value="1"/>
</dbReference>
<dbReference type="InterPro" id="IPR008912">
    <property type="entry name" value="Uncharacterised_CoxE"/>
</dbReference>
<dbReference type="OrthoDB" id="9790469at2"/>
<name>A0A553V091_9DEIO</name>
<protein>
    <submittedName>
        <fullName evidence="3">VWA domain-containing protein</fullName>
    </submittedName>
</protein>
<feature type="region of interest" description="Disordered" evidence="1">
    <location>
        <begin position="77"/>
        <end position="129"/>
    </location>
</feature>
<comment type="caution">
    <text evidence="3">The sequence shown here is derived from an EMBL/GenBank/DDBJ whole genome shotgun (WGS) entry which is preliminary data.</text>
</comment>
<dbReference type="AlphaFoldDB" id="A0A553V091"/>
<dbReference type="PANTHER" id="PTHR39338:SF6">
    <property type="entry name" value="BLL5662 PROTEIN"/>
    <property type="match status" value="1"/>
</dbReference>
<dbReference type="Gene3D" id="3.40.50.410">
    <property type="entry name" value="von Willebrand factor, type A domain"/>
    <property type="match status" value="1"/>
</dbReference>
<proteinExistence type="predicted"/>
<dbReference type="RefSeq" id="WP_143720569.1">
    <property type="nucleotide sequence ID" value="NZ_VKDB01000008.1"/>
</dbReference>
<sequence length="382" mass="40429">MAQGSALLPELTAFAAKLRRAGFSAGPSELAGALRAAEALGLLDLAALQTAWGIVFARSKEQAELFGPLFRAHFLKPDLPAPPQSDAVQPQPSEYDSPPSGDAEPLPVQQQGAAEGGPLSPDVENASEAAQWLQTRLSPHAGQGAPPSLSGDAQLYAQAARALLGVRLGHSRRFRPTPLGRRIDLRATLQSARQTGGEALRLRRKGRPPRPPKVVLVLDGSRSMAPYAALLLRYAAALSARSRSVEVYAFSTSLTRLTPLLRAGQVAPAIQLGQSWGGGTRIGENLERLLREGKAALRPTTLLLILSDGLDTGEPAQLAGAISKLRRRVGGVIWLNPLAVQDGYQPLARGMAAALPTLDVFAGVEDATDLLALPKKVQRSLR</sequence>
<accession>A0A553V091</accession>
<feature type="domain" description="VWFA" evidence="2">
    <location>
        <begin position="211"/>
        <end position="382"/>
    </location>
</feature>
<gene>
    <name evidence="3" type="ORF">FNU79_09220</name>
</gene>
<evidence type="ECO:0000256" key="1">
    <source>
        <dbReference type="SAM" id="MobiDB-lite"/>
    </source>
</evidence>
<dbReference type="PANTHER" id="PTHR39338">
    <property type="entry name" value="BLL5662 PROTEIN-RELATED"/>
    <property type="match status" value="1"/>
</dbReference>
<evidence type="ECO:0000313" key="4">
    <source>
        <dbReference type="Proteomes" id="UP000316092"/>
    </source>
</evidence>
<evidence type="ECO:0000313" key="3">
    <source>
        <dbReference type="EMBL" id="TSA85631.1"/>
    </source>
</evidence>
<dbReference type="Proteomes" id="UP000316092">
    <property type="component" value="Unassembled WGS sequence"/>
</dbReference>
<organism evidence="3 4">
    <name type="scientific">Deinococcus detaillensis</name>
    <dbReference type="NCBI Taxonomy" id="2592048"/>
    <lineage>
        <taxon>Bacteria</taxon>
        <taxon>Thermotogati</taxon>
        <taxon>Deinococcota</taxon>
        <taxon>Deinococci</taxon>
        <taxon>Deinococcales</taxon>
        <taxon>Deinococcaceae</taxon>
        <taxon>Deinococcus</taxon>
    </lineage>
</organism>
<dbReference type="InterPro" id="IPR036465">
    <property type="entry name" value="vWFA_dom_sf"/>
</dbReference>
<dbReference type="SUPFAM" id="SSF53300">
    <property type="entry name" value="vWA-like"/>
    <property type="match status" value="1"/>
</dbReference>